<dbReference type="GO" id="GO:0008168">
    <property type="term" value="F:methyltransferase activity"/>
    <property type="evidence" value="ECO:0007669"/>
    <property type="project" value="InterPro"/>
</dbReference>
<feature type="compositionally biased region" description="Polar residues" evidence="1">
    <location>
        <begin position="255"/>
        <end position="267"/>
    </location>
</feature>
<dbReference type="GO" id="GO:0032259">
    <property type="term" value="P:methylation"/>
    <property type="evidence" value="ECO:0007669"/>
    <property type="project" value="InterPro"/>
</dbReference>
<feature type="compositionally biased region" description="Basic residues" evidence="1">
    <location>
        <begin position="282"/>
        <end position="294"/>
    </location>
</feature>
<sequence length="308" mass="35756">MEKRKYVEVNKSAKKDQREEKRVKREEYNFEEFEDEDHCETPETAYADIIPALEWLARRLGKDKGTLKIYDPYYCAGGVKKRLKKFGFDAVQNTNIDCYKTWFSIEYDTLVTNPPYSGDHIDRLLQFCLKSSKPFFLCVPLWVHKRPLLQKARQKPIFISPRKRYVYQPPPHLREKKKSDTHKKTAPFHSIWIIWAGSQNETDQLARYLFNNFFSPRKNDDAAPRLARSRSQLRDLRRTKKIEGEATQKRILPNSGEQSSGNTSSTADAPLASNEDATTGGTKKKKKKRSKSKIIKTDKLGGAKMKMA</sequence>
<dbReference type="AlphaFoldDB" id="A0A7S3JQ37"/>
<dbReference type="EMBL" id="HBIJ01003054">
    <property type="protein sequence ID" value="CAE0361372.1"/>
    <property type="molecule type" value="Transcribed_RNA"/>
</dbReference>
<evidence type="ECO:0000256" key="1">
    <source>
        <dbReference type="SAM" id="MobiDB-lite"/>
    </source>
</evidence>
<accession>A0A7S3JQ37</accession>
<reference evidence="2" key="1">
    <citation type="submission" date="2021-01" db="EMBL/GenBank/DDBJ databases">
        <authorList>
            <person name="Corre E."/>
            <person name="Pelletier E."/>
            <person name="Niang G."/>
            <person name="Scheremetjew M."/>
            <person name="Finn R."/>
            <person name="Kale V."/>
            <person name="Holt S."/>
            <person name="Cochrane G."/>
            <person name="Meng A."/>
            <person name="Brown T."/>
            <person name="Cohen L."/>
        </authorList>
    </citation>
    <scope>NUCLEOTIDE SEQUENCE</scope>
    <source>
        <strain evidence="2">CCMP1510</strain>
    </source>
</reference>
<name>A0A7S3JQ37_9STRA</name>
<protein>
    <submittedName>
        <fullName evidence="2">Uncharacterized protein</fullName>
    </submittedName>
</protein>
<feature type="compositionally biased region" description="Basic and acidic residues" evidence="1">
    <location>
        <begin position="232"/>
        <end position="248"/>
    </location>
</feature>
<dbReference type="InterPro" id="IPR002052">
    <property type="entry name" value="DNA_methylase_N6_adenine_CS"/>
</dbReference>
<feature type="region of interest" description="Disordered" evidence="1">
    <location>
        <begin position="220"/>
        <end position="308"/>
    </location>
</feature>
<gene>
    <name evidence="2" type="ORF">ALAG00032_LOCUS2105</name>
</gene>
<dbReference type="GO" id="GO:0003676">
    <property type="term" value="F:nucleic acid binding"/>
    <property type="evidence" value="ECO:0007669"/>
    <property type="project" value="InterPro"/>
</dbReference>
<dbReference type="PANTHER" id="PTHR39444:SF3">
    <property type="entry name" value="SITE-SPECIFIC DNA-METHYLTRANSFERASE (ADENINE-SPECIFIC)"/>
    <property type="match status" value="1"/>
</dbReference>
<dbReference type="PANTHER" id="PTHR39444">
    <property type="entry name" value="SITE-SPECIFIC DNA-METHYLTRANSFERASE (ADENINE-SPECIFIC)"/>
    <property type="match status" value="1"/>
</dbReference>
<evidence type="ECO:0000313" key="2">
    <source>
        <dbReference type="EMBL" id="CAE0361372.1"/>
    </source>
</evidence>
<feature type="region of interest" description="Disordered" evidence="1">
    <location>
        <begin position="1"/>
        <end position="22"/>
    </location>
</feature>
<organism evidence="2">
    <name type="scientific">Aureoumbra lagunensis</name>
    <dbReference type="NCBI Taxonomy" id="44058"/>
    <lineage>
        <taxon>Eukaryota</taxon>
        <taxon>Sar</taxon>
        <taxon>Stramenopiles</taxon>
        <taxon>Ochrophyta</taxon>
        <taxon>Pelagophyceae</taxon>
        <taxon>Pelagomonadales</taxon>
        <taxon>Aureoumbra</taxon>
    </lineage>
</organism>
<proteinExistence type="predicted"/>
<dbReference type="PROSITE" id="PS00092">
    <property type="entry name" value="N6_MTASE"/>
    <property type="match status" value="1"/>
</dbReference>